<organism evidence="3 4">
    <name type="scientific">Citrobacter portucalensis</name>
    <dbReference type="NCBI Taxonomy" id="1639133"/>
    <lineage>
        <taxon>Bacteria</taxon>
        <taxon>Pseudomonadati</taxon>
        <taxon>Pseudomonadota</taxon>
        <taxon>Gammaproteobacteria</taxon>
        <taxon>Enterobacterales</taxon>
        <taxon>Enterobacteriaceae</taxon>
        <taxon>Citrobacter</taxon>
        <taxon>Citrobacter freundii complex</taxon>
    </lineage>
</organism>
<dbReference type="EMBL" id="VTZD01000003">
    <property type="protein sequence ID" value="KAA1146742.1"/>
    <property type="molecule type" value="Genomic_DNA"/>
</dbReference>
<dbReference type="Pfam" id="PF00561">
    <property type="entry name" value="Abhydrolase_1"/>
    <property type="match status" value="1"/>
</dbReference>
<evidence type="ECO:0000313" key="3">
    <source>
        <dbReference type="EMBL" id="KAA1146742.1"/>
    </source>
</evidence>
<gene>
    <name evidence="3" type="ORF">D3H66_01550</name>
</gene>
<name>A0A5B0T926_9ENTR</name>
<accession>A0A5B0T926</accession>
<dbReference type="Proteomes" id="UP000323297">
    <property type="component" value="Unassembled WGS sequence"/>
</dbReference>
<reference evidence="3 4" key="1">
    <citation type="submission" date="2019-08" db="EMBL/GenBank/DDBJ databases">
        <title>Draft genome sequence of Citrobacter portucalensis strain isolated from green turtle.</title>
        <authorList>
            <person name="Fernandes M.R."/>
            <person name="Sellera F.P."/>
            <person name="Goldeberg D.W."/>
            <person name="Costa D.C."/>
            <person name="Lincopan N."/>
        </authorList>
    </citation>
    <scope>NUCLEOTIDE SEQUENCE [LARGE SCALE GENOMIC DNA]</scope>
    <source>
        <strain evidence="3 4">TV06</strain>
    </source>
</reference>
<evidence type="ECO:0000259" key="2">
    <source>
        <dbReference type="Pfam" id="PF00561"/>
    </source>
</evidence>
<feature type="domain" description="AB hydrolase-1" evidence="2">
    <location>
        <begin position="10"/>
        <end position="287"/>
    </location>
</feature>
<keyword evidence="1 3" id="KW-0378">Hydrolase</keyword>
<dbReference type="InterPro" id="IPR000073">
    <property type="entry name" value="AB_hydrolase_1"/>
</dbReference>
<evidence type="ECO:0000256" key="1">
    <source>
        <dbReference type="ARBA" id="ARBA00022801"/>
    </source>
</evidence>
<protein>
    <submittedName>
        <fullName evidence="3">Alpha/beta hydrolase</fullName>
    </submittedName>
</protein>
<evidence type="ECO:0000313" key="4">
    <source>
        <dbReference type="Proteomes" id="UP000323297"/>
    </source>
</evidence>
<dbReference type="AlphaFoldDB" id="A0A5B0T926"/>
<sequence>MHYVEAGEGPLVVLVHGWPESWYSWRYQIPALVKAGFHVVVPDMRGYGQTEAPKDTKSYSLMRIVGDLVGLVHANNEEQAYLVGHDFGASATWLAAQLRPDMFPAIAALSVPFTARAPMPPLEMLRNIPGNKMHYWTYFQKEGVAEAEFERDTRGTFIRLFSHGKADPSGRPFLMNKGDGFLTFQSVPDELPKWLSEKDLEYITNEFRKTGFRGAFNWYRNIDQNWYDSALLESAKIQQPALFIAGSDDPVIANPNGEASLAALPNLVPQVTQVIIPHGSHWIQQEHSQEVNQALTEYFTKVQQKLNRSEN</sequence>
<dbReference type="GO" id="GO:0016787">
    <property type="term" value="F:hydrolase activity"/>
    <property type="evidence" value="ECO:0007669"/>
    <property type="project" value="UniProtKB-KW"/>
</dbReference>
<comment type="caution">
    <text evidence="3">The sequence shown here is derived from an EMBL/GenBank/DDBJ whole genome shotgun (WGS) entry which is preliminary data.</text>
</comment>
<proteinExistence type="predicted"/>
<dbReference type="InterPro" id="IPR029058">
    <property type="entry name" value="AB_hydrolase_fold"/>
</dbReference>
<dbReference type="SUPFAM" id="SSF53474">
    <property type="entry name" value="alpha/beta-Hydrolases"/>
    <property type="match status" value="1"/>
</dbReference>
<dbReference type="PANTHER" id="PTHR43329">
    <property type="entry name" value="EPOXIDE HYDROLASE"/>
    <property type="match status" value="1"/>
</dbReference>
<dbReference type="InterPro" id="IPR000639">
    <property type="entry name" value="Epox_hydrolase-like"/>
</dbReference>
<dbReference type="PRINTS" id="PR00412">
    <property type="entry name" value="EPOXHYDRLASE"/>
</dbReference>
<dbReference type="Gene3D" id="3.40.50.1820">
    <property type="entry name" value="alpha/beta hydrolase"/>
    <property type="match status" value="1"/>
</dbReference>